<dbReference type="SUPFAM" id="SSF51735">
    <property type="entry name" value="NAD(P)-binding Rossmann-fold domains"/>
    <property type="match status" value="1"/>
</dbReference>
<dbReference type="InterPro" id="IPR002347">
    <property type="entry name" value="SDR_fam"/>
</dbReference>
<dbReference type="PANTHER" id="PTHR44196">
    <property type="entry name" value="DEHYDROGENASE/REDUCTASE SDR FAMILY MEMBER 7B"/>
    <property type="match status" value="1"/>
</dbReference>
<evidence type="ECO:0000313" key="3">
    <source>
        <dbReference type="EMBL" id="MCX2739414.1"/>
    </source>
</evidence>
<protein>
    <submittedName>
        <fullName evidence="3">SDR family NAD(P)-dependent oxidoreductase</fullName>
    </submittedName>
</protein>
<dbReference type="Gene3D" id="3.40.50.720">
    <property type="entry name" value="NAD(P)-binding Rossmann-like Domain"/>
    <property type="match status" value="1"/>
</dbReference>
<dbReference type="PANTHER" id="PTHR44196:SF1">
    <property type="entry name" value="DEHYDROGENASE_REDUCTASE SDR FAMILY MEMBER 7B"/>
    <property type="match status" value="1"/>
</dbReference>
<sequence>MSNNISGKVVIITGASNGIGYATAKLLAKEGAILSLAARRKEKLDQLVTEIIAEGGQAAAYATDITKRKDVEVLVEKTLENKII</sequence>
<comment type="similarity">
    <text evidence="1">Belongs to the short-chain dehydrogenases/reductases (SDR) family.</text>
</comment>
<evidence type="ECO:0000256" key="2">
    <source>
        <dbReference type="ARBA" id="ARBA00023002"/>
    </source>
</evidence>
<name>A0ABT3RCR4_9BACT</name>
<dbReference type="Pfam" id="PF00106">
    <property type="entry name" value="adh_short"/>
    <property type="match status" value="1"/>
</dbReference>
<keyword evidence="4" id="KW-1185">Reference proteome</keyword>
<keyword evidence="2" id="KW-0560">Oxidoreductase</keyword>
<reference evidence="3 4" key="1">
    <citation type="submission" date="2022-11" db="EMBL/GenBank/DDBJ databases">
        <title>The characterization of three novel Bacteroidetes species and genomic analysis of their roles in tidal elemental geochemical cycles.</title>
        <authorList>
            <person name="Ma K.-J."/>
        </authorList>
    </citation>
    <scope>NUCLEOTIDE SEQUENCE [LARGE SCALE GENOMIC DNA]</scope>
    <source>
        <strain evidence="3 4">M82</strain>
    </source>
</reference>
<evidence type="ECO:0000313" key="4">
    <source>
        <dbReference type="Proteomes" id="UP001207228"/>
    </source>
</evidence>
<comment type="caution">
    <text evidence="3">The sequence shown here is derived from an EMBL/GenBank/DDBJ whole genome shotgun (WGS) entry which is preliminary data.</text>
</comment>
<dbReference type="InterPro" id="IPR036291">
    <property type="entry name" value="NAD(P)-bd_dom_sf"/>
</dbReference>
<proteinExistence type="inferred from homology"/>
<accession>A0ABT3RCR4</accession>
<dbReference type="RefSeq" id="WP_266051472.1">
    <property type="nucleotide sequence ID" value="NZ_JAPFQO010000002.1"/>
</dbReference>
<evidence type="ECO:0000256" key="1">
    <source>
        <dbReference type="ARBA" id="ARBA00006484"/>
    </source>
</evidence>
<organism evidence="3 4">
    <name type="scientific">Pontibacter anaerobius</name>
    <dbReference type="NCBI Taxonomy" id="2993940"/>
    <lineage>
        <taxon>Bacteria</taxon>
        <taxon>Pseudomonadati</taxon>
        <taxon>Bacteroidota</taxon>
        <taxon>Cytophagia</taxon>
        <taxon>Cytophagales</taxon>
        <taxon>Hymenobacteraceae</taxon>
        <taxon>Pontibacter</taxon>
    </lineage>
</organism>
<gene>
    <name evidence="3" type="ORF">OO017_05610</name>
</gene>
<dbReference type="Proteomes" id="UP001207228">
    <property type="component" value="Unassembled WGS sequence"/>
</dbReference>
<dbReference type="EMBL" id="JAPFQO010000002">
    <property type="protein sequence ID" value="MCX2739414.1"/>
    <property type="molecule type" value="Genomic_DNA"/>
</dbReference>